<dbReference type="AlphaFoldDB" id="A0A1X0IP99"/>
<name>A0A1X0IP99_MYCRH</name>
<dbReference type="GO" id="GO:0004312">
    <property type="term" value="F:fatty acid synthase activity"/>
    <property type="evidence" value="ECO:0007669"/>
    <property type="project" value="TreeGrafter"/>
</dbReference>
<organism evidence="4 5">
    <name type="scientific">Mycolicibacterium rhodesiae</name>
    <name type="common">Mycobacterium rhodesiae</name>
    <dbReference type="NCBI Taxonomy" id="36814"/>
    <lineage>
        <taxon>Bacteria</taxon>
        <taxon>Bacillati</taxon>
        <taxon>Actinomycetota</taxon>
        <taxon>Actinomycetes</taxon>
        <taxon>Mycobacteriales</taxon>
        <taxon>Mycobacteriaceae</taxon>
        <taxon>Mycolicibacterium</taxon>
    </lineage>
</organism>
<proteinExistence type="predicted"/>
<keyword evidence="2" id="KW-0012">Acyltransferase</keyword>
<keyword evidence="5" id="KW-1185">Reference proteome</keyword>
<protein>
    <recommendedName>
        <fullName evidence="3">Malonyl-CoA:ACP transacylase (MAT) domain-containing protein</fullName>
    </recommendedName>
</protein>
<dbReference type="Gene3D" id="3.40.366.10">
    <property type="entry name" value="Malonyl-Coenzyme A Acyl Carrier Protein, domain 2"/>
    <property type="match status" value="1"/>
</dbReference>
<gene>
    <name evidence="4" type="ORF">BST42_22520</name>
</gene>
<dbReference type="GO" id="GO:0006633">
    <property type="term" value="P:fatty acid biosynthetic process"/>
    <property type="evidence" value="ECO:0007669"/>
    <property type="project" value="TreeGrafter"/>
</dbReference>
<accession>A0A1X0IP99</accession>
<dbReference type="SUPFAM" id="SSF52151">
    <property type="entry name" value="FabD/lysophospholipase-like"/>
    <property type="match status" value="1"/>
</dbReference>
<dbReference type="RefSeq" id="WP_165760904.1">
    <property type="nucleotide sequence ID" value="NZ_JACKUO010000033.1"/>
</dbReference>
<evidence type="ECO:0000256" key="2">
    <source>
        <dbReference type="ARBA" id="ARBA00023315"/>
    </source>
</evidence>
<dbReference type="InterPro" id="IPR016036">
    <property type="entry name" value="Malonyl_transacylase_ACP-bd"/>
</dbReference>
<dbReference type="Pfam" id="PF22621">
    <property type="entry name" value="CurL-like_PKS_C"/>
    <property type="match status" value="1"/>
</dbReference>
<dbReference type="PANTHER" id="PTHR43775:SF51">
    <property type="entry name" value="INACTIVE PHENOLPHTHIOCEROL SYNTHESIS POLYKETIDE SYNTHASE TYPE I PKS1-RELATED"/>
    <property type="match status" value="1"/>
</dbReference>
<dbReference type="PANTHER" id="PTHR43775">
    <property type="entry name" value="FATTY ACID SYNTHASE"/>
    <property type="match status" value="1"/>
</dbReference>
<comment type="caution">
    <text evidence="4">The sequence shown here is derived from an EMBL/GenBank/DDBJ whole genome shotgun (WGS) entry which is preliminary data.</text>
</comment>
<sequence length="427" mass="45101">MTAGITPWPLSAKSASALAGTAAALLQDLHDQPDTDPTDVAYSLAGDSASFRHRAVIVGAGRDQLLAGLRAIASGTPSPGVIAGRATRAGRTTFAFPGQGSPWVGMASELLATAGVFADEMKRCDQAFAEFLDWSLIGTLRGEPGAPGLDRDDVAQPTLFAVMVSLAAQWRALGIEPDAVVGHSQGEVAAAYVAGALSLRDAARVICAQCEAITGVVGSGITVSIPEPVDHVCALIGAWDGSIAIAERNSPSSTVVAGSAVAIADLLARCEREHLPVTRIPLPYASHSVHMDEVRERLREQLADVRPRPAPITFISTVTGAAADASVLDGDYWFANLRQPVLFEDAVRWAYGRGHRTFIECSPHQTLSADIEESLDDCGDDVTVVGTLRRDDGSWRRFLMSLAESHVRGTSPHWTRVLDACAGHRQG</sequence>
<evidence type="ECO:0000256" key="1">
    <source>
        <dbReference type="ARBA" id="ARBA00022679"/>
    </source>
</evidence>
<dbReference type="EMBL" id="MVIH01000013">
    <property type="protein sequence ID" value="ORB49706.1"/>
    <property type="molecule type" value="Genomic_DNA"/>
</dbReference>
<feature type="domain" description="Malonyl-CoA:ACP transacylase (MAT)" evidence="3">
    <location>
        <begin position="95"/>
        <end position="392"/>
    </location>
</feature>
<dbReference type="Pfam" id="PF00698">
    <property type="entry name" value="Acyl_transf_1"/>
    <property type="match status" value="1"/>
</dbReference>
<dbReference type="SMART" id="SM00827">
    <property type="entry name" value="PKS_AT"/>
    <property type="match status" value="1"/>
</dbReference>
<reference evidence="4 5" key="1">
    <citation type="submission" date="2016-12" db="EMBL/GenBank/DDBJ databases">
        <title>The new phylogeny of genus Mycobacterium.</title>
        <authorList>
            <person name="Tortoli E."/>
            <person name="Trovato A."/>
            <person name="Cirillo D.M."/>
        </authorList>
    </citation>
    <scope>NUCLEOTIDE SEQUENCE [LARGE SCALE GENOMIC DNA]</scope>
    <source>
        <strain evidence="4 5">DSM 44223</strain>
    </source>
</reference>
<keyword evidence="1" id="KW-0808">Transferase</keyword>
<dbReference type="InterPro" id="IPR050091">
    <property type="entry name" value="PKS_NRPS_Biosynth_Enz"/>
</dbReference>
<dbReference type="Gene3D" id="3.30.70.3290">
    <property type="match status" value="1"/>
</dbReference>
<dbReference type="Proteomes" id="UP000192534">
    <property type="component" value="Unassembled WGS sequence"/>
</dbReference>
<dbReference type="InterPro" id="IPR001227">
    <property type="entry name" value="Ac_transferase_dom_sf"/>
</dbReference>
<dbReference type="SUPFAM" id="SSF55048">
    <property type="entry name" value="Probable ACP-binding domain of malonyl-CoA ACP transacylase"/>
    <property type="match status" value="1"/>
</dbReference>
<evidence type="ECO:0000313" key="4">
    <source>
        <dbReference type="EMBL" id="ORB49706.1"/>
    </source>
</evidence>
<evidence type="ECO:0000313" key="5">
    <source>
        <dbReference type="Proteomes" id="UP000192534"/>
    </source>
</evidence>
<evidence type="ECO:0000259" key="3">
    <source>
        <dbReference type="SMART" id="SM00827"/>
    </source>
</evidence>
<dbReference type="InterPro" id="IPR016035">
    <property type="entry name" value="Acyl_Trfase/lysoPLipase"/>
</dbReference>
<dbReference type="InterPro" id="IPR014043">
    <property type="entry name" value="Acyl_transferase_dom"/>
</dbReference>